<dbReference type="Pfam" id="PF20582">
    <property type="entry name" value="UPF0758_N"/>
    <property type="match status" value="1"/>
</dbReference>
<keyword evidence="2" id="KW-0479">Metal-binding</keyword>
<feature type="domain" description="MPN" evidence="7">
    <location>
        <begin position="102"/>
        <end position="223"/>
    </location>
</feature>
<evidence type="ECO:0000256" key="4">
    <source>
        <dbReference type="ARBA" id="ARBA00022833"/>
    </source>
</evidence>
<dbReference type="AlphaFoldDB" id="A0A1G2L6C0"/>
<dbReference type="InterPro" id="IPR037518">
    <property type="entry name" value="MPN"/>
</dbReference>
<evidence type="ECO:0000256" key="6">
    <source>
        <dbReference type="RuleBase" id="RU003797"/>
    </source>
</evidence>
<dbReference type="NCBIfam" id="TIGR00608">
    <property type="entry name" value="radc"/>
    <property type="match status" value="1"/>
</dbReference>
<evidence type="ECO:0000256" key="5">
    <source>
        <dbReference type="ARBA" id="ARBA00023049"/>
    </source>
</evidence>
<keyword evidence="3" id="KW-0378">Hydrolase</keyword>
<dbReference type="InterPro" id="IPR025657">
    <property type="entry name" value="RadC_JAB"/>
</dbReference>
<evidence type="ECO:0000313" key="9">
    <source>
        <dbReference type="Proteomes" id="UP000176510"/>
    </source>
</evidence>
<comment type="caution">
    <text evidence="8">The sequence shown here is derived from an EMBL/GenBank/DDBJ whole genome shotgun (WGS) entry which is preliminary data.</text>
</comment>
<dbReference type="GO" id="GO:0046872">
    <property type="term" value="F:metal ion binding"/>
    <property type="evidence" value="ECO:0007669"/>
    <property type="project" value="UniProtKB-KW"/>
</dbReference>
<gene>
    <name evidence="8" type="ORF">A3B34_04025</name>
</gene>
<reference evidence="8 9" key="1">
    <citation type="journal article" date="2016" name="Nat. Commun.">
        <title>Thousands of microbial genomes shed light on interconnected biogeochemical processes in an aquifer system.</title>
        <authorList>
            <person name="Anantharaman K."/>
            <person name="Brown C.T."/>
            <person name="Hug L.A."/>
            <person name="Sharon I."/>
            <person name="Castelle C.J."/>
            <person name="Probst A.J."/>
            <person name="Thomas B.C."/>
            <person name="Singh A."/>
            <person name="Wilkins M.J."/>
            <person name="Karaoz U."/>
            <person name="Brodie E.L."/>
            <person name="Williams K.H."/>
            <person name="Hubbard S.S."/>
            <person name="Banfield J.F."/>
        </authorList>
    </citation>
    <scope>NUCLEOTIDE SEQUENCE [LARGE SCALE GENOMIC DNA]</scope>
</reference>
<keyword evidence="5" id="KW-0482">Metalloprotease</keyword>
<dbReference type="STRING" id="1802279.A3B34_04025"/>
<dbReference type="PANTHER" id="PTHR30471">
    <property type="entry name" value="DNA REPAIR PROTEIN RADC"/>
    <property type="match status" value="1"/>
</dbReference>
<protein>
    <recommendedName>
        <fullName evidence="7">MPN domain-containing protein</fullName>
    </recommendedName>
</protein>
<dbReference type="InterPro" id="IPR001405">
    <property type="entry name" value="UPF0758"/>
</dbReference>
<dbReference type="InterPro" id="IPR020891">
    <property type="entry name" value="UPF0758_CS"/>
</dbReference>
<dbReference type="Proteomes" id="UP000176510">
    <property type="component" value="Unassembled WGS sequence"/>
</dbReference>
<dbReference type="Pfam" id="PF04002">
    <property type="entry name" value="RadC"/>
    <property type="match status" value="1"/>
</dbReference>
<dbReference type="InterPro" id="IPR046778">
    <property type="entry name" value="UPF0758_N"/>
</dbReference>
<dbReference type="GO" id="GO:0006508">
    <property type="term" value="P:proteolysis"/>
    <property type="evidence" value="ECO:0007669"/>
    <property type="project" value="UniProtKB-KW"/>
</dbReference>
<dbReference type="EMBL" id="MHQR01000024">
    <property type="protein sequence ID" value="OHA07185.1"/>
    <property type="molecule type" value="Genomic_DNA"/>
</dbReference>
<organism evidence="8 9">
    <name type="scientific">Candidatus Sungbacteria bacterium RIFCSPLOWO2_01_FULL_54_21</name>
    <dbReference type="NCBI Taxonomy" id="1802279"/>
    <lineage>
        <taxon>Bacteria</taxon>
        <taxon>Candidatus Sungiibacteriota</taxon>
    </lineage>
</organism>
<dbReference type="PROSITE" id="PS50249">
    <property type="entry name" value="MPN"/>
    <property type="match status" value="1"/>
</dbReference>
<proteinExistence type="inferred from homology"/>
<dbReference type="NCBIfam" id="NF000642">
    <property type="entry name" value="PRK00024.1"/>
    <property type="match status" value="1"/>
</dbReference>
<evidence type="ECO:0000256" key="3">
    <source>
        <dbReference type="ARBA" id="ARBA00022801"/>
    </source>
</evidence>
<dbReference type="Gene3D" id="3.40.140.10">
    <property type="entry name" value="Cytidine Deaminase, domain 2"/>
    <property type="match status" value="1"/>
</dbReference>
<evidence type="ECO:0000256" key="1">
    <source>
        <dbReference type="ARBA" id="ARBA00022670"/>
    </source>
</evidence>
<dbReference type="PROSITE" id="PS01302">
    <property type="entry name" value="UPF0758"/>
    <property type="match status" value="1"/>
</dbReference>
<evidence type="ECO:0000313" key="8">
    <source>
        <dbReference type="EMBL" id="OHA07185.1"/>
    </source>
</evidence>
<keyword evidence="4" id="KW-0862">Zinc</keyword>
<sequence length="225" mass="24553">MDTMRIKDLPRIDRPREKLLAYGANKLSNTELLAILLRTGVKGMSAVELSGSILKRLGGDGLSAADAPALKKLFGLGTAKACEITASFELGRRLLMGKKSELLMSPEDVWRELRDIRDHKQEHLVVFFLDARNREIARRTVSVGTVNASIVHPREVFEPAISNAAAQIIIAHNHPSGDPEPSAEDIRMTAQLAEAGKILGIQIIDHVVVSAKDFKSMKACGLLTV</sequence>
<name>A0A1G2L6C0_9BACT</name>
<evidence type="ECO:0000256" key="2">
    <source>
        <dbReference type="ARBA" id="ARBA00022723"/>
    </source>
</evidence>
<comment type="similarity">
    <text evidence="6">Belongs to the UPF0758 family.</text>
</comment>
<dbReference type="CDD" id="cd08071">
    <property type="entry name" value="MPN_DUF2466"/>
    <property type="match status" value="1"/>
</dbReference>
<dbReference type="GO" id="GO:0008237">
    <property type="term" value="F:metallopeptidase activity"/>
    <property type="evidence" value="ECO:0007669"/>
    <property type="project" value="UniProtKB-KW"/>
</dbReference>
<dbReference type="PANTHER" id="PTHR30471:SF3">
    <property type="entry name" value="UPF0758 PROTEIN YEES-RELATED"/>
    <property type="match status" value="1"/>
</dbReference>
<evidence type="ECO:0000259" key="7">
    <source>
        <dbReference type="PROSITE" id="PS50249"/>
    </source>
</evidence>
<keyword evidence="1" id="KW-0645">Protease</keyword>
<accession>A0A1G2L6C0</accession>